<organism evidence="2 3">
    <name type="scientific">Erwinia piriflorinigrans CFBP 5888</name>
    <dbReference type="NCBI Taxonomy" id="1161919"/>
    <lineage>
        <taxon>Bacteria</taxon>
        <taxon>Pseudomonadati</taxon>
        <taxon>Pseudomonadota</taxon>
        <taxon>Gammaproteobacteria</taxon>
        <taxon>Enterobacterales</taxon>
        <taxon>Erwiniaceae</taxon>
        <taxon>Erwinia</taxon>
    </lineage>
</organism>
<evidence type="ECO:0000313" key="3">
    <source>
        <dbReference type="Proteomes" id="UP000018217"/>
    </source>
</evidence>
<keyword evidence="3" id="KW-1185">Reference proteome</keyword>
<gene>
    <name evidence="2" type="ORF">EPIR_2154</name>
</gene>
<dbReference type="EMBL" id="CAHS01000015">
    <property type="protein sequence ID" value="CCG87519.1"/>
    <property type="molecule type" value="Genomic_DNA"/>
</dbReference>
<dbReference type="Proteomes" id="UP000018217">
    <property type="component" value="Unassembled WGS sequence"/>
</dbReference>
<evidence type="ECO:0000256" key="1">
    <source>
        <dbReference type="SAM" id="MobiDB-lite"/>
    </source>
</evidence>
<comment type="caution">
    <text evidence="2">The sequence shown here is derived from an EMBL/GenBank/DDBJ whole genome shotgun (WGS) entry which is preliminary data.</text>
</comment>
<proteinExistence type="predicted"/>
<feature type="region of interest" description="Disordered" evidence="1">
    <location>
        <begin position="1"/>
        <end position="46"/>
    </location>
</feature>
<sequence length="64" mass="6793">MAEPFVPTNQQNAQQSSAQGATSGHAPANAKGDLGMPRTIPTPALEVSLESLDSLIEQRKNHPR</sequence>
<dbReference type="RefSeq" id="WP_023655307.1">
    <property type="nucleotide sequence ID" value="NZ_CAHS01000015.1"/>
</dbReference>
<dbReference type="STRING" id="1161919.EPIR_2154"/>
<name>V5Z8H8_9GAMM</name>
<dbReference type="AlphaFoldDB" id="V5Z8H8"/>
<accession>V5Z8H8</accession>
<protein>
    <submittedName>
        <fullName evidence="2">Uncharacterized protein</fullName>
    </submittedName>
</protein>
<evidence type="ECO:0000313" key="2">
    <source>
        <dbReference type="EMBL" id="CCG87519.1"/>
    </source>
</evidence>
<feature type="compositionally biased region" description="Low complexity" evidence="1">
    <location>
        <begin position="8"/>
        <end position="24"/>
    </location>
</feature>
<reference evidence="2 3" key="1">
    <citation type="journal article" date="2013" name="Syst. Appl. Microbiol.">
        <title>Phylogenetic position and virulence apparatus of the pear flower necrosis pathogen Erwinia piriflorinigrans CFBP 5888T as assessed by comparative genomics.</title>
        <authorList>
            <person name="Smits T.H."/>
            <person name="Rezzonico F."/>
            <person name="Lopez M.M."/>
            <person name="Blom J."/>
            <person name="Goesmann A."/>
            <person name="Frey J.E."/>
            <person name="Duffy B."/>
        </authorList>
    </citation>
    <scope>NUCLEOTIDE SEQUENCE [LARGE SCALE GENOMIC DNA]</scope>
    <source>
        <strain evidence="3">CFBP5888</strain>
    </source>
</reference>